<organism evidence="2 3">
    <name type="scientific">Kosakonia sacchari</name>
    <dbReference type="NCBI Taxonomy" id="1158459"/>
    <lineage>
        <taxon>Bacteria</taxon>
        <taxon>Pseudomonadati</taxon>
        <taxon>Pseudomonadota</taxon>
        <taxon>Gammaproteobacteria</taxon>
        <taxon>Enterobacterales</taxon>
        <taxon>Enterobacteriaceae</taxon>
        <taxon>Kosakonia</taxon>
    </lineage>
</organism>
<reference evidence="2 3" key="1">
    <citation type="submission" date="2016-10" db="EMBL/GenBank/DDBJ databases">
        <authorList>
            <person name="Varghese N."/>
            <person name="Submissions S."/>
        </authorList>
    </citation>
    <scope>NUCLEOTIDE SEQUENCE [LARGE SCALE GENOMIC DNA]</scope>
    <source>
        <strain evidence="2 3">CGMCC 1.12102</strain>
    </source>
</reference>
<gene>
    <name evidence="2" type="ORF">SAMN02927897_03627</name>
</gene>
<dbReference type="RefSeq" id="WP_017459261.1">
    <property type="nucleotide sequence ID" value="NZ_FMUI01000012.1"/>
</dbReference>
<evidence type="ECO:0000313" key="3">
    <source>
        <dbReference type="Proteomes" id="UP000183569"/>
    </source>
</evidence>
<comment type="caution">
    <text evidence="2">The sequence shown here is derived from an EMBL/GenBank/DDBJ whole genome shotgun (WGS) entry which is preliminary data.</text>
</comment>
<dbReference type="AlphaFoldDB" id="A0A1G4YXC1"/>
<proteinExistence type="predicted"/>
<dbReference type="EMBL" id="FMUI01000012">
    <property type="protein sequence ID" value="SCX58102.1"/>
    <property type="molecule type" value="Genomic_DNA"/>
</dbReference>
<accession>A0A1G4YXC1</accession>
<keyword evidence="1" id="KW-0732">Signal</keyword>
<feature type="signal peptide" evidence="1">
    <location>
        <begin position="1"/>
        <end position="21"/>
    </location>
</feature>
<evidence type="ECO:0000313" key="2">
    <source>
        <dbReference type="EMBL" id="SCX58102.1"/>
    </source>
</evidence>
<evidence type="ECO:0000256" key="1">
    <source>
        <dbReference type="SAM" id="SignalP"/>
    </source>
</evidence>
<dbReference type="GeneID" id="23845671"/>
<dbReference type="Proteomes" id="UP000183569">
    <property type="component" value="Unassembled WGS sequence"/>
</dbReference>
<sequence>MKSFFLPLALLTLTMTGAAKAQTLTESLLRCDSTFFSELYKQRATLAHTAPLVTDNQHHAWFAAPKDGSGIVWFSKPLRINQLTISGFDRSQESLGKLGDYYFWGWVVEEPMSTVIAALPDVHWQKVTDGYYGNPLIKRVGETTWRVNKTAVSGIAPAADSVEKLAMLEVSEGKTFLRCSIQGKVSKDELLAVRPDLQGEQK</sequence>
<name>A0A1G4YXC1_9ENTR</name>
<protein>
    <submittedName>
        <fullName evidence="2">Uncharacterized protein</fullName>
    </submittedName>
</protein>
<feature type="chain" id="PRO_5032557436" evidence="1">
    <location>
        <begin position="22"/>
        <end position="202"/>
    </location>
</feature>